<keyword evidence="7" id="KW-0539">Nucleus</keyword>
<feature type="domain" description="C2H2-type" evidence="8">
    <location>
        <begin position="128"/>
        <end position="156"/>
    </location>
</feature>
<evidence type="ECO:0000259" key="8">
    <source>
        <dbReference type="SMART" id="SM00355"/>
    </source>
</evidence>
<organism evidence="9 10">
    <name type="scientific">Zopfia rhizophila CBS 207.26</name>
    <dbReference type="NCBI Taxonomy" id="1314779"/>
    <lineage>
        <taxon>Eukaryota</taxon>
        <taxon>Fungi</taxon>
        <taxon>Dikarya</taxon>
        <taxon>Ascomycota</taxon>
        <taxon>Pezizomycotina</taxon>
        <taxon>Dothideomycetes</taxon>
        <taxon>Dothideomycetes incertae sedis</taxon>
        <taxon>Zopfiaceae</taxon>
        <taxon>Zopfia</taxon>
    </lineage>
</organism>
<feature type="domain" description="C2H2-type" evidence="8">
    <location>
        <begin position="53"/>
        <end position="80"/>
    </location>
</feature>
<dbReference type="GO" id="GO:0008270">
    <property type="term" value="F:zinc ion binding"/>
    <property type="evidence" value="ECO:0007669"/>
    <property type="project" value="UniProtKB-KW"/>
</dbReference>
<dbReference type="InterPro" id="IPR013087">
    <property type="entry name" value="Znf_C2H2_type"/>
</dbReference>
<evidence type="ECO:0000313" key="10">
    <source>
        <dbReference type="Proteomes" id="UP000800200"/>
    </source>
</evidence>
<keyword evidence="10" id="KW-1185">Reference proteome</keyword>
<evidence type="ECO:0000256" key="1">
    <source>
        <dbReference type="ARBA" id="ARBA00004123"/>
    </source>
</evidence>
<dbReference type="OrthoDB" id="2687452at2759"/>
<dbReference type="GO" id="GO:0006357">
    <property type="term" value="P:regulation of transcription by RNA polymerase II"/>
    <property type="evidence" value="ECO:0007669"/>
    <property type="project" value="TreeGrafter"/>
</dbReference>
<dbReference type="EMBL" id="ML994629">
    <property type="protein sequence ID" value="KAF2186728.1"/>
    <property type="molecule type" value="Genomic_DNA"/>
</dbReference>
<dbReference type="PANTHER" id="PTHR46179:SF13">
    <property type="entry name" value="C2H2-TYPE DOMAIN-CONTAINING PROTEIN"/>
    <property type="match status" value="1"/>
</dbReference>
<keyword evidence="2" id="KW-0479">Metal-binding</keyword>
<dbReference type="Proteomes" id="UP000800200">
    <property type="component" value="Unassembled WGS sequence"/>
</dbReference>
<gene>
    <name evidence="9" type="ORF">K469DRAFT_144086</name>
</gene>
<evidence type="ECO:0000313" key="9">
    <source>
        <dbReference type="EMBL" id="KAF2186728.1"/>
    </source>
</evidence>
<keyword evidence="4" id="KW-0862">Zinc</keyword>
<evidence type="ECO:0000256" key="7">
    <source>
        <dbReference type="ARBA" id="ARBA00023242"/>
    </source>
</evidence>
<evidence type="ECO:0000256" key="6">
    <source>
        <dbReference type="ARBA" id="ARBA00023163"/>
    </source>
</evidence>
<evidence type="ECO:0000256" key="4">
    <source>
        <dbReference type="ARBA" id="ARBA00022833"/>
    </source>
</evidence>
<sequence length="203" mass="23083">MATPGNPPDVDSNIDVKWSGLRKCHWPDCASKATFHSRVSLKAHIRNIHVTPLVCTHPSCSYKKPFGKPCDLKRHMATIHNTERQYPCLESDCQEEKHQLFKCPYIHYSATVFATQRESHLRESYGCYECAIGSCASAHRSFFTKENLRRHLRTCHRITFNPVATIMRNLTAGAKEDGAVYANSPLRPTYRDCASCLPKSNEQ</sequence>
<keyword evidence="5" id="KW-0805">Transcription regulation</keyword>
<proteinExistence type="predicted"/>
<dbReference type="PANTHER" id="PTHR46179">
    <property type="entry name" value="ZINC FINGER PROTEIN"/>
    <property type="match status" value="1"/>
</dbReference>
<dbReference type="AlphaFoldDB" id="A0A6A6E8A1"/>
<accession>A0A6A6E8A1</accession>
<dbReference type="GO" id="GO:0005634">
    <property type="term" value="C:nucleus"/>
    <property type="evidence" value="ECO:0007669"/>
    <property type="project" value="UniProtKB-SubCell"/>
</dbReference>
<evidence type="ECO:0000256" key="5">
    <source>
        <dbReference type="ARBA" id="ARBA00023015"/>
    </source>
</evidence>
<feature type="domain" description="C2H2-type" evidence="8">
    <location>
        <begin position="22"/>
        <end position="49"/>
    </location>
</feature>
<evidence type="ECO:0000256" key="3">
    <source>
        <dbReference type="ARBA" id="ARBA00022771"/>
    </source>
</evidence>
<dbReference type="InterPro" id="IPR051061">
    <property type="entry name" value="Zinc_finger_trans_reg"/>
</dbReference>
<keyword evidence="6" id="KW-0804">Transcription</keyword>
<protein>
    <recommendedName>
        <fullName evidence="8">C2H2-type domain-containing protein</fullName>
    </recommendedName>
</protein>
<keyword evidence="3" id="KW-0863">Zinc-finger</keyword>
<reference evidence="9" key="1">
    <citation type="journal article" date="2020" name="Stud. Mycol.">
        <title>101 Dothideomycetes genomes: a test case for predicting lifestyles and emergence of pathogens.</title>
        <authorList>
            <person name="Haridas S."/>
            <person name="Albert R."/>
            <person name="Binder M."/>
            <person name="Bloem J."/>
            <person name="Labutti K."/>
            <person name="Salamov A."/>
            <person name="Andreopoulos B."/>
            <person name="Baker S."/>
            <person name="Barry K."/>
            <person name="Bills G."/>
            <person name="Bluhm B."/>
            <person name="Cannon C."/>
            <person name="Castanera R."/>
            <person name="Culley D."/>
            <person name="Daum C."/>
            <person name="Ezra D."/>
            <person name="Gonzalez J."/>
            <person name="Henrissat B."/>
            <person name="Kuo A."/>
            <person name="Liang C."/>
            <person name="Lipzen A."/>
            <person name="Lutzoni F."/>
            <person name="Magnuson J."/>
            <person name="Mondo S."/>
            <person name="Nolan M."/>
            <person name="Ohm R."/>
            <person name="Pangilinan J."/>
            <person name="Park H.-J."/>
            <person name="Ramirez L."/>
            <person name="Alfaro M."/>
            <person name="Sun H."/>
            <person name="Tritt A."/>
            <person name="Yoshinaga Y."/>
            <person name="Zwiers L.-H."/>
            <person name="Turgeon B."/>
            <person name="Goodwin S."/>
            <person name="Spatafora J."/>
            <person name="Crous P."/>
            <person name="Grigoriev I."/>
        </authorList>
    </citation>
    <scope>NUCLEOTIDE SEQUENCE</scope>
    <source>
        <strain evidence="9">CBS 207.26</strain>
    </source>
</reference>
<comment type="subcellular location">
    <subcellularLocation>
        <location evidence="1">Nucleus</location>
    </subcellularLocation>
</comment>
<name>A0A6A6E8A1_9PEZI</name>
<dbReference type="SMART" id="SM00355">
    <property type="entry name" value="ZnF_C2H2"/>
    <property type="match status" value="3"/>
</dbReference>
<dbReference type="Gene3D" id="3.30.160.60">
    <property type="entry name" value="Classic Zinc Finger"/>
    <property type="match status" value="1"/>
</dbReference>
<evidence type="ECO:0000256" key="2">
    <source>
        <dbReference type="ARBA" id="ARBA00022723"/>
    </source>
</evidence>